<dbReference type="GO" id="GO:0004519">
    <property type="term" value="F:endonuclease activity"/>
    <property type="evidence" value="ECO:0007669"/>
    <property type="project" value="UniProtKB-KW"/>
</dbReference>
<sequence>MHNHKYLEQNRKLLRNNSTSAEAFLWKHLSKKQLEGRKFRRQHSIDNYIVDFFCPSERLIIELDGETHNNPIAQEKDGIRDEFFRNLGYTVLRFENKMAFDNLSSVLQEILEHFNS</sequence>
<feature type="domain" description="DUF559" evidence="1">
    <location>
        <begin position="7"/>
        <end position="113"/>
    </location>
</feature>
<gene>
    <name evidence="2" type="ORF">ACFSQJ_17875</name>
</gene>
<dbReference type="Gene3D" id="3.40.960.10">
    <property type="entry name" value="VSR Endonuclease"/>
    <property type="match status" value="1"/>
</dbReference>
<keyword evidence="3" id="KW-1185">Reference proteome</keyword>
<dbReference type="InterPro" id="IPR047216">
    <property type="entry name" value="Endonuclease_DUF559_bact"/>
</dbReference>
<protein>
    <submittedName>
        <fullName evidence="2">Endonuclease domain-containing protein</fullName>
    </submittedName>
</protein>
<accession>A0ABW5MZI4</accession>
<keyword evidence="2" id="KW-0378">Hydrolase</keyword>
<dbReference type="InterPro" id="IPR007569">
    <property type="entry name" value="DUF559"/>
</dbReference>
<dbReference type="SUPFAM" id="SSF52980">
    <property type="entry name" value="Restriction endonuclease-like"/>
    <property type="match status" value="1"/>
</dbReference>
<comment type="caution">
    <text evidence="2">The sequence shown here is derived from an EMBL/GenBank/DDBJ whole genome shotgun (WGS) entry which is preliminary data.</text>
</comment>
<evidence type="ECO:0000259" key="1">
    <source>
        <dbReference type="Pfam" id="PF04480"/>
    </source>
</evidence>
<dbReference type="PANTHER" id="PTHR38590:SF1">
    <property type="entry name" value="BLL0828 PROTEIN"/>
    <property type="match status" value="1"/>
</dbReference>
<dbReference type="Proteomes" id="UP001597526">
    <property type="component" value="Unassembled WGS sequence"/>
</dbReference>
<keyword evidence="2" id="KW-0540">Nuclease</keyword>
<dbReference type="InterPro" id="IPR011335">
    <property type="entry name" value="Restrct_endonuc-II-like"/>
</dbReference>
<dbReference type="EMBL" id="JBHULB010000082">
    <property type="protein sequence ID" value="MFD2588800.1"/>
    <property type="molecule type" value="Genomic_DNA"/>
</dbReference>
<keyword evidence="2" id="KW-0255">Endonuclease</keyword>
<dbReference type="RefSeq" id="WP_377768265.1">
    <property type="nucleotide sequence ID" value="NZ_JBHULB010000082.1"/>
</dbReference>
<organism evidence="2 3">
    <name type="scientific">Croceitalea marina</name>
    <dbReference type="NCBI Taxonomy" id="1775166"/>
    <lineage>
        <taxon>Bacteria</taxon>
        <taxon>Pseudomonadati</taxon>
        <taxon>Bacteroidota</taxon>
        <taxon>Flavobacteriia</taxon>
        <taxon>Flavobacteriales</taxon>
        <taxon>Flavobacteriaceae</taxon>
        <taxon>Croceitalea</taxon>
    </lineage>
</organism>
<name>A0ABW5MZI4_9FLAO</name>
<evidence type="ECO:0000313" key="2">
    <source>
        <dbReference type="EMBL" id="MFD2588800.1"/>
    </source>
</evidence>
<proteinExistence type="predicted"/>
<dbReference type="CDD" id="cd01038">
    <property type="entry name" value="Endonuclease_DUF559"/>
    <property type="match status" value="1"/>
</dbReference>
<evidence type="ECO:0000313" key="3">
    <source>
        <dbReference type="Proteomes" id="UP001597526"/>
    </source>
</evidence>
<dbReference type="Pfam" id="PF04480">
    <property type="entry name" value="DUF559"/>
    <property type="match status" value="1"/>
</dbReference>
<dbReference type="PANTHER" id="PTHR38590">
    <property type="entry name" value="BLL0828 PROTEIN"/>
    <property type="match status" value="1"/>
</dbReference>
<reference evidence="3" key="1">
    <citation type="journal article" date="2019" name="Int. J. Syst. Evol. Microbiol.">
        <title>The Global Catalogue of Microorganisms (GCM) 10K type strain sequencing project: providing services to taxonomists for standard genome sequencing and annotation.</title>
        <authorList>
            <consortium name="The Broad Institute Genomics Platform"/>
            <consortium name="The Broad Institute Genome Sequencing Center for Infectious Disease"/>
            <person name="Wu L."/>
            <person name="Ma J."/>
        </authorList>
    </citation>
    <scope>NUCLEOTIDE SEQUENCE [LARGE SCALE GENOMIC DNA]</scope>
    <source>
        <strain evidence="3">KCTC 52368</strain>
    </source>
</reference>